<reference evidence="1 2" key="1">
    <citation type="submission" date="2016-10" db="EMBL/GenBank/DDBJ databases">
        <authorList>
            <person name="de Groot N.N."/>
        </authorList>
    </citation>
    <scope>NUCLEOTIDE SEQUENCE [LARGE SCALE GENOMIC DNA]</scope>
    <source>
        <strain evidence="1 2">DSM 20678</strain>
    </source>
</reference>
<keyword evidence="2" id="KW-1185">Reference proteome</keyword>
<protein>
    <submittedName>
        <fullName evidence="1">Uncharacterized protein</fullName>
    </submittedName>
</protein>
<accession>A0A1I5XT50</accession>
<organism evidence="1 2">
    <name type="scientific">Caldicoprobacter faecalis</name>
    <dbReference type="NCBI Taxonomy" id="937334"/>
    <lineage>
        <taxon>Bacteria</taxon>
        <taxon>Bacillati</taxon>
        <taxon>Bacillota</taxon>
        <taxon>Clostridia</taxon>
        <taxon>Caldicoprobacterales</taxon>
        <taxon>Caldicoprobacteraceae</taxon>
        <taxon>Caldicoprobacter</taxon>
    </lineage>
</organism>
<dbReference type="RefSeq" id="WP_092282658.1">
    <property type="nucleotide sequence ID" value="NZ_FOXR01000030.1"/>
</dbReference>
<dbReference type="Proteomes" id="UP000198577">
    <property type="component" value="Unassembled WGS sequence"/>
</dbReference>
<evidence type="ECO:0000313" key="2">
    <source>
        <dbReference type="Proteomes" id="UP000198577"/>
    </source>
</evidence>
<dbReference type="EMBL" id="FOXR01000030">
    <property type="protein sequence ID" value="SFQ35141.1"/>
    <property type="molecule type" value="Genomic_DNA"/>
</dbReference>
<sequence>MDGRYNDNGRSLYKVYIRYYIPHPSGSGYIKDTGWHGSGWAVFGLESVTLTFYDVIDPFAPPVRFTYYFEYGPYGGPLPLGIPVITAEAVQTQPEM</sequence>
<evidence type="ECO:0000313" key="1">
    <source>
        <dbReference type="EMBL" id="SFQ35141.1"/>
    </source>
</evidence>
<dbReference type="AlphaFoldDB" id="A0A1I5XT50"/>
<dbReference type="STRING" id="937334.SAMN05444406_13016"/>
<proteinExistence type="predicted"/>
<name>A0A1I5XT50_9FIRM</name>
<gene>
    <name evidence="1" type="ORF">SAMN05444406_13016</name>
</gene>